<name>A0A1Q8YCA9_9BURK</name>
<dbReference type="PROSITE" id="PS50943">
    <property type="entry name" value="HTH_CROC1"/>
    <property type="match status" value="1"/>
</dbReference>
<reference evidence="2 3" key="1">
    <citation type="submission" date="2017-01" db="EMBL/GenBank/DDBJ databases">
        <title>Genome sequence of Rhodoferax antarcticus ANT.BR, a psychrophilic purple nonsulfur bacterium from an Antarctic microbial mat.</title>
        <authorList>
            <person name="Baker J."/>
            <person name="Riester C."/>
            <person name="Skinner B."/>
            <person name="Newell A."/>
            <person name="Swingley W."/>
            <person name="Madigan M."/>
            <person name="Jung D."/>
            <person name="Asao M."/>
            <person name="Chen M."/>
            <person name="Loughlin P."/>
            <person name="Pan H."/>
            <person name="Lin S."/>
            <person name="Li N."/>
            <person name="Shaw J."/>
            <person name="Prado M."/>
            <person name="Sherman C."/>
            <person name="Li X."/>
            <person name="Tang J."/>
            <person name="Blankenship R."/>
            <person name="Zhao T."/>
            <person name="Touchman J."/>
            <person name="Sattley M."/>
        </authorList>
    </citation>
    <scope>NUCLEOTIDE SEQUENCE [LARGE SCALE GENOMIC DNA]</scope>
    <source>
        <strain evidence="2 3">ANT.BR</strain>
    </source>
</reference>
<dbReference type="Pfam" id="PF01381">
    <property type="entry name" value="HTH_3"/>
    <property type="match status" value="1"/>
</dbReference>
<evidence type="ECO:0000313" key="3">
    <source>
        <dbReference type="Proteomes" id="UP000185911"/>
    </source>
</evidence>
<dbReference type="RefSeq" id="WP_075586306.1">
    <property type="nucleotide sequence ID" value="NZ_MSYM01000013.1"/>
</dbReference>
<dbReference type="Gene3D" id="1.10.260.40">
    <property type="entry name" value="lambda repressor-like DNA-binding domains"/>
    <property type="match status" value="1"/>
</dbReference>
<dbReference type="InterPro" id="IPR001387">
    <property type="entry name" value="Cro/C1-type_HTH"/>
</dbReference>
<evidence type="ECO:0000313" key="2">
    <source>
        <dbReference type="EMBL" id="OLP05698.1"/>
    </source>
</evidence>
<dbReference type="GO" id="GO:0003677">
    <property type="term" value="F:DNA binding"/>
    <property type="evidence" value="ECO:0007669"/>
    <property type="project" value="InterPro"/>
</dbReference>
<dbReference type="InterPro" id="IPR010982">
    <property type="entry name" value="Lambda_DNA-bd_dom_sf"/>
</dbReference>
<dbReference type="STRING" id="81479.RA876_04010"/>
<proteinExistence type="predicted"/>
<organism evidence="2 3">
    <name type="scientific">Rhodoferax antarcticus ANT.BR</name>
    <dbReference type="NCBI Taxonomy" id="1111071"/>
    <lineage>
        <taxon>Bacteria</taxon>
        <taxon>Pseudomonadati</taxon>
        <taxon>Pseudomonadota</taxon>
        <taxon>Betaproteobacteria</taxon>
        <taxon>Burkholderiales</taxon>
        <taxon>Comamonadaceae</taxon>
        <taxon>Rhodoferax</taxon>
    </lineage>
</organism>
<dbReference type="EMBL" id="MSYM01000013">
    <property type="protein sequence ID" value="OLP05698.1"/>
    <property type="molecule type" value="Genomic_DNA"/>
</dbReference>
<protein>
    <submittedName>
        <fullName evidence="2">Transcriptional regulator family protein</fullName>
    </submittedName>
</protein>
<evidence type="ECO:0000259" key="1">
    <source>
        <dbReference type="PROSITE" id="PS50943"/>
    </source>
</evidence>
<gene>
    <name evidence="2" type="ORF">BLL52_1924</name>
</gene>
<accession>A0A1Q8YCA9</accession>
<dbReference type="AlphaFoldDB" id="A0A1Q8YCA9"/>
<sequence>MKHKDQEESAYDTLADLPARLTQVLAHQGISQTELARQIGMSPGFISDVMRGHKRPGAEFFVAVRKLFCVSIDWLMTGDGTMMGDVGIRHELLQAIRIQIAVARAAVNEDDPAARALLILIREGQLVNAAKDAHFQGLLERIAPTDRDLDLAVELYNGHLGATDPIVQRRNLLAAAVAHFEARKPIDKMAAMTGLPKATAPSRVQINTGRRQRIAGNDYIDHRPQGDGKK</sequence>
<dbReference type="Proteomes" id="UP000185911">
    <property type="component" value="Unassembled WGS sequence"/>
</dbReference>
<dbReference type="CDD" id="cd00093">
    <property type="entry name" value="HTH_XRE"/>
    <property type="match status" value="1"/>
</dbReference>
<dbReference type="SMART" id="SM00530">
    <property type="entry name" value="HTH_XRE"/>
    <property type="match status" value="1"/>
</dbReference>
<comment type="caution">
    <text evidence="2">The sequence shown here is derived from an EMBL/GenBank/DDBJ whole genome shotgun (WGS) entry which is preliminary data.</text>
</comment>
<feature type="domain" description="HTH cro/C1-type" evidence="1">
    <location>
        <begin position="21"/>
        <end position="75"/>
    </location>
</feature>
<keyword evidence="3" id="KW-1185">Reference proteome</keyword>
<dbReference type="SUPFAM" id="SSF47413">
    <property type="entry name" value="lambda repressor-like DNA-binding domains"/>
    <property type="match status" value="1"/>
</dbReference>